<sequence length="163" mass="17740">MNDLPPLPGPLPWPVRDSRAHYFVDHYSDMHALVADLVLPEHAPAYVVSALETSRELIRHSYYRYEFTTVAVTHSLFALERALAEHLGVKKNFQQLIALAAATDTITADLADRLDAGRLLRNKLAHGELTGSALTPVMAVSMVRAAFDTAAVLFPAPVGTAPA</sequence>
<name>A0AB39TX58_9ACTN</name>
<reference evidence="1" key="1">
    <citation type="submission" date="2024-07" db="EMBL/GenBank/DDBJ databases">
        <authorList>
            <person name="Yu S.T."/>
        </authorList>
    </citation>
    <scope>NUCLEOTIDE SEQUENCE</scope>
    <source>
        <strain evidence="1">Y1</strain>
    </source>
</reference>
<evidence type="ECO:0000313" key="1">
    <source>
        <dbReference type="EMBL" id="XDQ83807.1"/>
    </source>
</evidence>
<protein>
    <recommendedName>
        <fullName evidence="2">DUF4145 domain-containing protein</fullName>
    </recommendedName>
</protein>
<gene>
    <name evidence="1" type="ORF">AB2U05_37520</name>
</gene>
<proteinExistence type="predicted"/>
<dbReference type="RefSeq" id="WP_369185848.1">
    <property type="nucleotide sequence ID" value="NZ_CP163445.1"/>
</dbReference>
<organism evidence="1">
    <name type="scientific">Streptomyces sp. Y1</name>
    <dbReference type="NCBI Taxonomy" id="3238634"/>
    <lineage>
        <taxon>Bacteria</taxon>
        <taxon>Bacillati</taxon>
        <taxon>Actinomycetota</taxon>
        <taxon>Actinomycetes</taxon>
        <taxon>Kitasatosporales</taxon>
        <taxon>Streptomycetaceae</taxon>
        <taxon>Streptomyces</taxon>
    </lineage>
</organism>
<evidence type="ECO:0008006" key="2">
    <source>
        <dbReference type="Google" id="ProtNLM"/>
    </source>
</evidence>
<dbReference type="AlphaFoldDB" id="A0AB39TX58"/>
<accession>A0AB39TX58</accession>
<dbReference type="EMBL" id="CP163445">
    <property type="protein sequence ID" value="XDQ83807.1"/>
    <property type="molecule type" value="Genomic_DNA"/>
</dbReference>